<dbReference type="PANTHER" id="PTHR46438:SF2">
    <property type="entry name" value="ALPHA_BETA-HYDROLASES SUPERFAMILY PROTEIN"/>
    <property type="match status" value="1"/>
</dbReference>
<keyword evidence="1" id="KW-0732">Signal</keyword>
<evidence type="ECO:0000313" key="4">
    <source>
        <dbReference type="Proteomes" id="UP001530377"/>
    </source>
</evidence>
<dbReference type="AlphaFoldDB" id="A0ABD3S018"/>
<feature type="domain" description="AB hydrolase-1" evidence="2">
    <location>
        <begin position="164"/>
        <end position="447"/>
    </location>
</feature>
<feature type="signal peptide" evidence="1">
    <location>
        <begin position="1"/>
        <end position="21"/>
    </location>
</feature>
<comment type="caution">
    <text evidence="3">The sequence shown here is derived from an EMBL/GenBank/DDBJ whole genome shotgun (WGS) entry which is preliminary data.</text>
</comment>
<keyword evidence="4" id="KW-1185">Reference proteome</keyword>
<dbReference type="InterPro" id="IPR029058">
    <property type="entry name" value="AB_hydrolase_fold"/>
</dbReference>
<dbReference type="Gene3D" id="3.40.50.1820">
    <property type="entry name" value="alpha/beta hydrolase"/>
    <property type="match status" value="1"/>
</dbReference>
<gene>
    <name evidence="3" type="ORF">ACHAXA_004012</name>
</gene>
<dbReference type="Proteomes" id="UP001530377">
    <property type="component" value="Unassembled WGS sequence"/>
</dbReference>
<protein>
    <recommendedName>
        <fullName evidence="2">AB hydrolase-1 domain-containing protein</fullName>
    </recommendedName>
</protein>
<evidence type="ECO:0000256" key="1">
    <source>
        <dbReference type="SAM" id="SignalP"/>
    </source>
</evidence>
<accession>A0ABD3S018</accession>
<dbReference type="Pfam" id="PF12697">
    <property type="entry name" value="Abhydrolase_6"/>
    <property type="match status" value="1"/>
</dbReference>
<sequence length="475" mass="52012">MQLSFIIFLSFSLLLYNLSSTYHGGARSARSRLIMTSRGNALLRAWAILLAAGRHSSAFVAPPITTIGRSAVEALPTRHSSSPVAVSHASSSSSSSASSSSVLEGFEHRISDRLPYSPTGYSSWEWRTHHGACGGSDSGTTSTSETTSHNINYVELGDPSRPALLLVHGFGASSYHWRHNIPTLAREYHVYAIDLLGFGWSDKPIMDYDASVWKDQVVDFVREVIFSTDGDDERGGGRYVAIAGNSLGGFTAMYASSDVRIKDRVGGCILLNAAGRFRDPTTTDSEDRTEEEANSIVKYVTSALQRFVIACSFIYTKRPSRIEQILRQVYPVNDANVDDELVASIYTPALDASAAEVFYRVIAKNGSGPKVFVDDILKELHCPVLLAWGESDPWIKSAAADRMEMLHANFHSVNTGDENRARRWIRRVSIDAGHCPHDEAPGAVNDAIIAFAGEVLGVPDLKCWDWTDPHVIVKL</sequence>
<dbReference type="SUPFAM" id="SSF53474">
    <property type="entry name" value="alpha/beta-Hydrolases"/>
    <property type="match status" value="1"/>
</dbReference>
<organism evidence="3 4">
    <name type="scientific">Cyclostephanos tholiformis</name>
    <dbReference type="NCBI Taxonomy" id="382380"/>
    <lineage>
        <taxon>Eukaryota</taxon>
        <taxon>Sar</taxon>
        <taxon>Stramenopiles</taxon>
        <taxon>Ochrophyta</taxon>
        <taxon>Bacillariophyta</taxon>
        <taxon>Coscinodiscophyceae</taxon>
        <taxon>Thalassiosirophycidae</taxon>
        <taxon>Stephanodiscales</taxon>
        <taxon>Stephanodiscaceae</taxon>
        <taxon>Cyclostephanos</taxon>
    </lineage>
</organism>
<evidence type="ECO:0000313" key="3">
    <source>
        <dbReference type="EMBL" id="KAL3817838.1"/>
    </source>
</evidence>
<dbReference type="PANTHER" id="PTHR46438">
    <property type="entry name" value="ALPHA/BETA-HYDROLASES SUPERFAMILY PROTEIN"/>
    <property type="match status" value="1"/>
</dbReference>
<feature type="chain" id="PRO_5044836221" description="AB hydrolase-1 domain-containing protein" evidence="1">
    <location>
        <begin position="22"/>
        <end position="475"/>
    </location>
</feature>
<dbReference type="InterPro" id="IPR000073">
    <property type="entry name" value="AB_hydrolase_1"/>
</dbReference>
<name>A0ABD3S018_9STRA</name>
<dbReference type="EMBL" id="JALLPB020000089">
    <property type="protein sequence ID" value="KAL3817838.1"/>
    <property type="molecule type" value="Genomic_DNA"/>
</dbReference>
<evidence type="ECO:0000259" key="2">
    <source>
        <dbReference type="Pfam" id="PF12697"/>
    </source>
</evidence>
<proteinExistence type="predicted"/>
<reference evidence="3 4" key="1">
    <citation type="submission" date="2024-10" db="EMBL/GenBank/DDBJ databases">
        <title>Updated reference genomes for cyclostephanoid diatoms.</title>
        <authorList>
            <person name="Roberts W.R."/>
            <person name="Alverson A.J."/>
        </authorList>
    </citation>
    <scope>NUCLEOTIDE SEQUENCE [LARGE SCALE GENOMIC DNA]</scope>
    <source>
        <strain evidence="3 4">AJA228-03</strain>
    </source>
</reference>